<dbReference type="GO" id="GO:0005829">
    <property type="term" value="C:cytosol"/>
    <property type="evidence" value="ECO:0007669"/>
    <property type="project" value="TreeGrafter"/>
</dbReference>
<dbReference type="GO" id="GO:0043024">
    <property type="term" value="F:ribosomal small subunit binding"/>
    <property type="evidence" value="ECO:0007669"/>
    <property type="project" value="TreeGrafter"/>
</dbReference>
<dbReference type="RefSeq" id="WP_194706155.1">
    <property type="nucleotide sequence ID" value="NZ_JADKPN010000003.1"/>
</dbReference>
<evidence type="ECO:0000259" key="2">
    <source>
        <dbReference type="Pfam" id="PF01926"/>
    </source>
</evidence>
<gene>
    <name evidence="3" type="ORF">ISU07_07435</name>
</gene>
<dbReference type="Proteomes" id="UP000640489">
    <property type="component" value="Unassembled WGS sequence"/>
</dbReference>
<dbReference type="SUPFAM" id="SSF52540">
    <property type="entry name" value="P-loop containing nucleoside triphosphate hydrolases"/>
    <property type="match status" value="1"/>
</dbReference>
<sequence>MTSLLEGAKRLVSRGADTSTRIEGLDAAITASRGHLPDELLDQSQQVLDRVSSRLWLSADHTVVAIAGATGSGKSSTFNALTGLELSAVGVRRPTTSWATACVWGAEGAEDLLDWLGIPPRHRVVRDSMLDATREDDQLRGVVLLDLPDHDSTEVSHHLEVDRLVQLADLMIWVLDPQKYADAAVHDRYLAPLATHRDVMLVVLNHVDTVPPDRLDSMLADIHRLLEADGLGGVPVIATSARTGEGIDALRDEIASRVAAKKVVRARLEADLRAAAQRLGEATGSAPAPKLSKERVATLEDALADSAGVPTVVKAVETSTRLRAGRATGWPVVSWLSKLRPDPLRRLHLDLGKSGKELSGQLSGRARTSVPAPTQVQRARVDSAVRGVADDVAKDLSRPWAQAVREASLSRRDDLNDRLDRALGDTDLGTSRIPAWAGFVRVLQWLFLLAAIGGLLWLGALFAVRYLTVELPETPDVAGYPLPLLLLAGGVVLGILFAMFCRLLVGGTARRRARVADKRLRAGIAEVADELVVKPVQQVLAGYDEARRGIDQALD</sequence>
<feature type="domain" description="G" evidence="2">
    <location>
        <begin position="64"/>
        <end position="205"/>
    </location>
</feature>
<keyword evidence="4" id="KW-1185">Reference proteome</keyword>
<feature type="transmembrane region" description="Helical" evidence="1">
    <location>
        <begin position="484"/>
        <end position="505"/>
    </location>
</feature>
<keyword evidence="1" id="KW-0472">Membrane</keyword>
<reference evidence="3" key="1">
    <citation type="submission" date="2020-11" db="EMBL/GenBank/DDBJ databases">
        <title>Nocardioides sp. nov., isolated from Soil of Cynanchum wilfordii Hemsley rhizosphere.</title>
        <authorList>
            <person name="Lee J.-S."/>
            <person name="Suh M.K."/>
            <person name="Kim J.-S."/>
        </authorList>
    </citation>
    <scope>NUCLEOTIDE SEQUENCE</scope>
    <source>
        <strain evidence="3">KCTC 19275</strain>
    </source>
</reference>
<dbReference type="EMBL" id="JADKPN010000003">
    <property type="protein sequence ID" value="MBF4762957.1"/>
    <property type="molecule type" value="Genomic_DNA"/>
</dbReference>
<dbReference type="InterPro" id="IPR006073">
    <property type="entry name" value="GTP-bd"/>
</dbReference>
<dbReference type="GO" id="GO:0019843">
    <property type="term" value="F:rRNA binding"/>
    <property type="evidence" value="ECO:0007669"/>
    <property type="project" value="TreeGrafter"/>
</dbReference>
<proteinExistence type="predicted"/>
<protein>
    <submittedName>
        <fullName evidence="3">50S ribosome-binding GTPase</fullName>
    </submittedName>
</protein>
<dbReference type="GO" id="GO:0000028">
    <property type="term" value="P:ribosomal small subunit assembly"/>
    <property type="evidence" value="ECO:0007669"/>
    <property type="project" value="TreeGrafter"/>
</dbReference>
<accession>A0A930YDP3</accession>
<dbReference type="Pfam" id="PF01926">
    <property type="entry name" value="MMR_HSR1"/>
    <property type="match status" value="1"/>
</dbReference>
<dbReference type="GO" id="GO:0005525">
    <property type="term" value="F:GTP binding"/>
    <property type="evidence" value="ECO:0007669"/>
    <property type="project" value="InterPro"/>
</dbReference>
<organism evidence="3 4">
    <name type="scientific">Nocardioides islandensis</name>
    <dbReference type="NCBI Taxonomy" id="433663"/>
    <lineage>
        <taxon>Bacteria</taxon>
        <taxon>Bacillati</taxon>
        <taxon>Actinomycetota</taxon>
        <taxon>Actinomycetes</taxon>
        <taxon>Propionibacteriales</taxon>
        <taxon>Nocardioidaceae</taxon>
        <taxon>Nocardioides</taxon>
    </lineage>
</organism>
<dbReference type="PANTHER" id="PTHR42698:SF1">
    <property type="entry name" value="GTPASE ERA, MITOCHONDRIAL"/>
    <property type="match status" value="1"/>
</dbReference>
<feature type="transmembrane region" description="Helical" evidence="1">
    <location>
        <begin position="442"/>
        <end position="464"/>
    </location>
</feature>
<dbReference type="PANTHER" id="PTHR42698">
    <property type="entry name" value="GTPASE ERA"/>
    <property type="match status" value="1"/>
</dbReference>
<evidence type="ECO:0000313" key="4">
    <source>
        <dbReference type="Proteomes" id="UP000640489"/>
    </source>
</evidence>
<dbReference type="CDD" id="cd11383">
    <property type="entry name" value="YfjP"/>
    <property type="match status" value="1"/>
</dbReference>
<evidence type="ECO:0000256" key="1">
    <source>
        <dbReference type="SAM" id="Phobius"/>
    </source>
</evidence>
<evidence type="ECO:0000313" key="3">
    <source>
        <dbReference type="EMBL" id="MBF4762957.1"/>
    </source>
</evidence>
<dbReference type="Gene3D" id="3.40.50.300">
    <property type="entry name" value="P-loop containing nucleotide triphosphate hydrolases"/>
    <property type="match status" value="1"/>
</dbReference>
<dbReference type="AlphaFoldDB" id="A0A930YDP3"/>
<comment type="caution">
    <text evidence="3">The sequence shown here is derived from an EMBL/GenBank/DDBJ whole genome shotgun (WGS) entry which is preliminary data.</text>
</comment>
<dbReference type="InterPro" id="IPR005662">
    <property type="entry name" value="GTPase_Era-like"/>
</dbReference>
<keyword evidence="1" id="KW-1133">Transmembrane helix</keyword>
<dbReference type="InterPro" id="IPR027417">
    <property type="entry name" value="P-loop_NTPase"/>
</dbReference>
<name>A0A930YDP3_9ACTN</name>
<keyword evidence="1" id="KW-0812">Transmembrane</keyword>